<comment type="caution">
    <text evidence="1">The sequence shown here is derived from an EMBL/GenBank/DDBJ whole genome shotgun (WGS) entry which is preliminary data.</text>
</comment>
<dbReference type="EMBL" id="JXTB01000027">
    <property type="protein sequence ID" value="PON74682.1"/>
    <property type="molecule type" value="Genomic_DNA"/>
</dbReference>
<dbReference type="AlphaFoldDB" id="A0A2P5DN12"/>
<protein>
    <submittedName>
        <fullName evidence="1">Uncharacterized protein</fullName>
    </submittedName>
</protein>
<dbReference type="Proteomes" id="UP000237105">
    <property type="component" value="Unassembled WGS sequence"/>
</dbReference>
<evidence type="ECO:0000313" key="2">
    <source>
        <dbReference type="Proteomes" id="UP000237105"/>
    </source>
</evidence>
<name>A0A2P5DN12_PARAD</name>
<gene>
    <name evidence="1" type="ORF">PanWU01x14_047410</name>
</gene>
<reference evidence="2" key="1">
    <citation type="submission" date="2016-06" db="EMBL/GenBank/DDBJ databases">
        <title>Parallel loss of symbiosis genes in relatives of nitrogen-fixing non-legume Parasponia.</title>
        <authorList>
            <person name="Van Velzen R."/>
            <person name="Holmer R."/>
            <person name="Bu F."/>
            <person name="Rutten L."/>
            <person name="Van Zeijl A."/>
            <person name="Liu W."/>
            <person name="Santuari L."/>
            <person name="Cao Q."/>
            <person name="Sharma T."/>
            <person name="Shen D."/>
            <person name="Roswanjaya Y."/>
            <person name="Wardhani T."/>
            <person name="Kalhor M.S."/>
            <person name="Jansen J."/>
            <person name="Van den Hoogen J."/>
            <person name="Gungor B."/>
            <person name="Hartog M."/>
            <person name="Hontelez J."/>
            <person name="Verver J."/>
            <person name="Yang W.-C."/>
            <person name="Schijlen E."/>
            <person name="Repin R."/>
            <person name="Schilthuizen M."/>
            <person name="Schranz E."/>
            <person name="Heidstra R."/>
            <person name="Miyata K."/>
            <person name="Fedorova E."/>
            <person name="Kohlen W."/>
            <person name="Bisseling T."/>
            <person name="Smit S."/>
            <person name="Geurts R."/>
        </authorList>
    </citation>
    <scope>NUCLEOTIDE SEQUENCE [LARGE SCALE GENOMIC DNA]</scope>
    <source>
        <strain evidence="2">cv. WU1-14</strain>
    </source>
</reference>
<evidence type="ECO:0000313" key="1">
    <source>
        <dbReference type="EMBL" id="PON74682.1"/>
    </source>
</evidence>
<proteinExistence type="predicted"/>
<organism evidence="1 2">
    <name type="scientific">Parasponia andersonii</name>
    <name type="common">Sponia andersonii</name>
    <dbReference type="NCBI Taxonomy" id="3476"/>
    <lineage>
        <taxon>Eukaryota</taxon>
        <taxon>Viridiplantae</taxon>
        <taxon>Streptophyta</taxon>
        <taxon>Embryophyta</taxon>
        <taxon>Tracheophyta</taxon>
        <taxon>Spermatophyta</taxon>
        <taxon>Magnoliopsida</taxon>
        <taxon>eudicotyledons</taxon>
        <taxon>Gunneridae</taxon>
        <taxon>Pentapetalae</taxon>
        <taxon>rosids</taxon>
        <taxon>fabids</taxon>
        <taxon>Rosales</taxon>
        <taxon>Cannabaceae</taxon>
        <taxon>Parasponia</taxon>
    </lineage>
</organism>
<accession>A0A2P5DN12</accession>
<keyword evidence="2" id="KW-1185">Reference proteome</keyword>
<sequence length="79" mass="8746">MGFGAGSDSRNGFGYGVVRYWLWGNLGWKRMLRLMPLQTSPTTLALGALDVLPLVVVEAYIEEVQELVVEAGLRFEGDE</sequence>